<organism evidence="2 3">
    <name type="scientific">Vigna unguiculata</name>
    <name type="common">Cowpea</name>
    <dbReference type="NCBI Taxonomy" id="3917"/>
    <lineage>
        <taxon>Eukaryota</taxon>
        <taxon>Viridiplantae</taxon>
        <taxon>Streptophyta</taxon>
        <taxon>Embryophyta</taxon>
        <taxon>Tracheophyta</taxon>
        <taxon>Spermatophyta</taxon>
        <taxon>Magnoliopsida</taxon>
        <taxon>eudicotyledons</taxon>
        <taxon>Gunneridae</taxon>
        <taxon>Pentapetalae</taxon>
        <taxon>rosids</taxon>
        <taxon>fabids</taxon>
        <taxon>Fabales</taxon>
        <taxon>Fabaceae</taxon>
        <taxon>Papilionoideae</taxon>
        <taxon>50 kb inversion clade</taxon>
        <taxon>NPAAA clade</taxon>
        <taxon>indigoferoid/millettioid clade</taxon>
        <taxon>Phaseoleae</taxon>
        <taxon>Vigna</taxon>
    </lineage>
</organism>
<keyword evidence="3" id="KW-1185">Reference proteome</keyword>
<dbReference type="AlphaFoldDB" id="A0A4D6L3T5"/>
<reference evidence="2 3" key="1">
    <citation type="submission" date="2019-04" db="EMBL/GenBank/DDBJ databases">
        <title>An improved genome assembly and genetic linkage map for asparagus bean, Vigna unguiculata ssp. sesquipedialis.</title>
        <authorList>
            <person name="Xia Q."/>
            <person name="Zhang R."/>
            <person name="Dong Y."/>
        </authorList>
    </citation>
    <scope>NUCLEOTIDE SEQUENCE [LARGE SCALE GENOMIC DNA]</scope>
    <source>
        <tissue evidence="2">Leaf</tissue>
    </source>
</reference>
<sequence>MLLMGYRKKFASVLNEFWSIRAWTAPVEVEEEERDGSRGRKRNVDGSGDGGRRSADKKVGEGMKVDEEDASLCEGGERRMYWWEEEDGRR</sequence>
<evidence type="ECO:0000313" key="2">
    <source>
        <dbReference type="EMBL" id="QCD83172.1"/>
    </source>
</evidence>
<gene>
    <name evidence="2" type="ORF">DEO72_LG2g3515</name>
</gene>
<dbReference type="Proteomes" id="UP000501690">
    <property type="component" value="Linkage Group LG2"/>
</dbReference>
<feature type="region of interest" description="Disordered" evidence="1">
    <location>
        <begin position="28"/>
        <end position="70"/>
    </location>
</feature>
<accession>A0A4D6L3T5</accession>
<evidence type="ECO:0000256" key="1">
    <source>
        <dbReference type="SAM" id="MobiDB-lite"/>
    </source>
</evidence>
<evidence type="ECO:0000313" key="3">
    <source>
        <dbReference type="Proteomes" id="UP000501690"/>
    </source>
</evidence>
<feature type="compositionally biased region" description="Basic and acidic residues" evidence="1">
    <location>
        <begin position="35"/>
        <end position="65"/>
    </location>
</feature>
<name>A0A4D6L3T5_VIGUN</name>
<dbReference type="EMBL" id="CP039346">
    <property type="protein sequence ID" value="QCD83172.1"/>
    <property type="molecule type" value="Genomic_DNA"/>
</dbReference>
<protein>
    <submittedName>
        <fullName evidence="2">Uncharacterized protein</fullName>
    </submittedName>
</protein>
<proteinExistence type="predicted"/>